<dbReference type="InterPro" id="IPR036396">
    <property type="entry name" value="Cyt_P450_sf"/>
</dbReference>
<keyword evidence="5 6" id="KW-0408">Iron</keyword>
<dbReference type="EMBL" id="JAACJN010000134">
    <property type="protein sequence ID" value="KAF5368299.1"/>
    <property type="molecule type" value="Genomic_DNA"/>
</dbReference>
<keyword evidence="7" id="KW-0503">Monooxygenase</keyword>
<evidence type="ECO:0000256" key="4">
    <source>
        <dbReference type="ARBA" id="ARBA00023002"/>
    </source>
</evidence>
<dbReference type="CDD" id="cd11041">
    <property type="entry name" value="CYP503A1-like"/>
    <property type="match status" value="1"/>
</dbReference>
<organism evidence="9 10">
    <name type="scientific">Collybiopsis confluens</name>
    <dbReference type="NCBI Taxonomy" id="2823264"/>
    <lineage>
        <taxon>Eukaryota</taxon>
        <taxon>Fungi</taxon>
        <taxon>Dikarya</taxon>
        <taxon>Basidiomycota</taxon>
        <taxon>Agaricomycotina</taxon>
        <taxon>Agaricomycetes</taxon>
        <taxon>Agaricomycetidae</taxon>
        <taxon>Agaricales</taxon>
        <taxon>Marasmiineae</taxon>
        <taxon>Omphalotaceae</taxon>
        <taxon>Collybiopsis</taxon>
    </lineage>
</organism>
<evidence type="ECO:0000256" key="1">
    <source>
        <dbReference type="ARBA" id="ARBA00001971"/>
    </source>
</evidence>
<feature type="transmembrane region" description="Helical" evidence="8">
    <location>
        <begin position="203"/>
        <end position="221"/>
    </location>
</feature>
<comment type="caution">
    <text evidence="9">The sequence shown here is derived from an EMBL/GenBank/DDBJ whole genome shotgun (WGS) entry which is preliminary data.</text>
</comment>
<dbReference type="Proteomes" id="UP000518752">
    <property type="component" value="Unassembled WGS sequence"/>
</dbReference>
<evidence type="ECO:0000256" key="8">
    <source>
        <dbReference type="SAM" id="Phobius"/>
    </source>
</evidence>
<keyword evidence="8" id="KW-0812">Transmembrane</keyword>
<gene>
    <name evidence="9" type="ORF">D9757_010524</name>
</gene>
<comment type="similarity">
    <text evidence="2 7">Belongs to the cytochrome P450 family.</text>
</comment>
<dbReference type="OrthoDB" id="1844152at2759"/>
<keyword evidence="10" id="KW-1185">Reference proteome</keyword>
<dbReference type="Pfam" id="PF00067">
    <property type="entry name" value="p450"/>
    <property type="match status" value="2"/>
</dbReference>
<evidence type="ECO:0000256" key="5">
    <source>
        <dbReference type="ARBA" id="ARBA00023004"/>
    </source>
</evidence>
<feature type="transmembrane region" description="Helical" evidence="8">
    <location>
        <begin position="6"/>
        <end position="22"/>
    </location>
</feature>
<dbReference type="InterPro" id="IPR002403">
    <property type="entry name" value="Cyt_P450_E_grp-IV"/>
</dbReference>
<proteinExistence type="inferred from homology"/>
<dbReference type="GO" id="GO:0020037">
    <property type="term" value="F:heme binding"/>
    <property type="evidence" value="ECO:0007669"/>
    <property type="project" value="InterPro"/>
</dbReference>
<dbReference type="SUPFAM" id="SSF48264">
    <property type="entry name" value="Cytochrome P450"/>
    <property type="match status" value="1"/>
</dbReference>
<dbReference type="Gene3D" id="1.10.630.10">
    <property type="entry name" value="Cytochrome P450"/>
    <property type="match status" value="1"/>
</dbReference>
<dbReference type="PANTHER" id="PTHR46206">
    <property type="entry name" value="CYTOCHROME P450"/>
    <property type="match status" value="1"/>
</dbReference>
<dbReference type="PROSITE" id="PS00086">
    <property type="entry name" value="CYTOCHROME_P450"/>
    <property type="match status" value="1"/>
</dbReference>
<dbReference type="InterPro" id="IPR001128">
    <property type="entry name" value="Cyt_P450"/>
</dbReference>
<evidence type="ECO:0000256" key="6">
    <source>
        <dbReference type="PIRSR" id="PIRSR602403-1"/>
    </source>
</evidence>
<comment type="cofactor">
    <cofactor evidence="1 6">
        <name>heme</name>
        <dbReference type="ChEBI" id="CHEBI:30413"/>
    </cofactor>
</comment>
<accession>A0A8H5GNF8</accession>
<feature type="binding site" description="axial binding residue" evidence="6">
    <location>
        <position position="460"/>
    </location>
    <ligand>
        <name>heme</name>
        <dbReference type="ChEBI" id="CHEBI:30413"/>
    </ligand>
    <ligandPart>
        <name>Fe</name>
        <dbReference type="ChEBI" id="CHEBI:18248"/>
    </ligandPart>
</feature>
<protein>
    <recommendedName>
        <fullName evidence="11">Cytochrome P450</fullName>
    </recommendedName>
</protein>
<dbReference type="GO" id="GO:0016705">
    <property type="term" value="F:oxidoreductase activity, acting on paired donors, with incorporation or reduction of molecular oxygen"/>
    <property type="evidence" value="ECO:0007669"/>
    <property type="project" value="InterPro"/>
</dbReference>
<evidence type="ECO:0000256" key="7">
    <source>
        <dbReference type="RuleBase" id="RU000461"/>
    </source>
</evidence>
<reference evidence="9 10" key="1">
    <citation type="journal article" date="2020" name="ISME J.">
        <title>Uncovering the hidden diversity of litter-decomposition mechanisms in mushroom-forming fungi.</title>
        <authorList>
            <person name="Floudas D."/>
            <person name="Bentzer J."/>
            <person name="Ahren D."/>
            <person name="Johansson T."/>
            <person name="Persson P."/>
            <person name="Tunlid A."/>
        </authorList>
    </citation>
    <scope>NUCLEOTIDE SEQUENCE [LARGE SCALE GENOMIC DNA]</scope>
    <source>
        <strain evidence="9 10">CBS 406.79</strain>
    </source>
</reference>
<evidence type="ECO:0000256" key="2">
    <source>
        <dbReference type="ARBA" id="ARBA00010617"/>
    </source>
</evidence>
<keyword evidence="8" id="KW-0472">Membrane</keyword>
<keyword evidence="3 6" id="KW-0479">Metal-binding</keyword>
<keyword evidence="4 7" id="KW-0560">Oxidoreductase</keyword>
<evidence type="ECO:0000256" key="3">
    <source>
        <dbReference type="ARBA" id="ARBA00022723"/>
    </source>
</evidence>
<sequence length="515" mass="58845">MISQSALLAFILTSLVLVRYYYQGWVLKRKLATIPSCAGNGVFSSFTDPFRPLFDPLAFIQEGYDKFRGSVFKFQVLSRWVVIVTSPALIQDLQKAPDDVVSSQEGVKELLQSEYTFGNPFHEDPYTVKVIRGLLTRNIGAKFAEVQDEITVSCEELLPSTGEWELVNLRDVIMPLVARTSNRFFSGLPLCRNPDYLDLNIRYTLQVILSAYFISVFPAFLKPLIGNVFTPLRSAMRRARRHLVPIIKERLANEERYGEEWSERPNDLLTWLLSEATTSSRRTVDDLVLRFLATNFGAIHTTTMTVTAAISSLGVNPEYIPELRQEITSVVAEHGWTKAAMGHMRKLDSFLMESQRMYMYFAYGLNRKVLKDFTFLNGLTVPAGATVAVPVWAIHHDNASTSSFHFILSFMTRNEYFPNAETFDGFRFSKMREEEGESIKHQMVTPTREYLLFGVGRHACPGRFFAVNEVKAIIGHMLMEYDFKLEPEGVMPNVKWFGGGGMQDEKTKVWFRKRK</sequence>
<dbReference type="GO" id="GO:0005506">
    <property type="term" value="F:iron ion binding"/>
    <property type="evidence" value="ECO:0007669"/>
    <property type="project" value="InterPro"/>
</dbReference>
<evidence type="ECO:0000313" key="9">
    <source>
        <dbReference type="EMBL" id="KAF5368299.1"/>
    </source>
</evidence>
<name>A0A8H5GNF8_9AGAR</name>
<keyword evidence="6 7" id="KW-0349">Heme</keyword>
<dbReference type="AlphaFoldDB" id="A0A8H5GNF8"/>
<evidence type="ECO:0000313" key="10">
    <source>
        <dbReference type="Proteomes" id="UP000518752"/>
    </source>
</evidence>
<dbReference type="PRINTS" id="PR00465">
    <property type="entry name" value="EP450IV"/>
</dbReference>
<dbReference type="GO" id="GO:0004497">
    <property type="term" value="F:monooxygenase activity"/>
    <property type="evidence" value="ECO:0007669"/>
    <property type="project" value="UniProtKB-KW"/>
</dbReference>
<evidence type="ECO:0008006" key="11">
    <source>
        <dbReference type="Google" id="ProtNLM"/>
    </source>
</evidence>
<keyword evidence="8" id="KW-1133">Transmembrane helix</keyword>
<dbReference type="InterPro" id="IPR017972">
    <property type="entry name" value="Cyt_P450_CS"/>
</dbReference>